<keyword evidence="1" id="KW-1185">Reference proteome</keyword>
<organism evidence="1 2">
    <name type="scientific">Bombus vosnesenskii</name>
    <dbReference type="NCBI Taxonomy" id="207650"/>
    <lineage>
        <taxon>Eukaryota</taxon>
        <taxon>Metazoa</taxon>
        <taxon>Ecdysozoa</taxon>
        <taxon>Arthropoda</taxon>
        <taxon>Hexapoda</taxon>
        <taxon>Insecta</taxon>
        <taxon>Pterygota</taxon>
        <taxon>Neoptera</taxon>
        <taxon>Endopterygota</taxon>
        <taxon>Hymenoptera</taxon>
        <taxon>Apocrita</taxon>
        <taxon>Aculeata</taxon>
        <taxon>Apoidea</taxon>
        <taxon>Anthophila</taxon>
        <taxon>Apidae</taxon>
        <taxon>Bombus</taxon>
        <taxon>Pyrobombus</taxon>
    </lineage>
</organism>
<gene>
    <name evidence="2" type="primary">LOC117239771</name>
</gene>
<dbReference type="RefSeq" id="XP_033361481.1">
    <property type="nucleotide sequence ID" value="XM_033505590.1"/>
</dbReference>
<evidence type="ECO:0000313" key="2">
    <source>
        <dbReference type="RefSeq" id="XP_033361481.1"/>
    </source>
</evidence>
<evidence type="ECO:0000313" key="1">
    <source>
        <dbReference type="Proteomes" id="UP000504631"/>
    </source>
</evidence>
<dbReference type="KEGG" id="bvk:117239771"/>
<reference evidence="2" key="1">
    <citation type="submission" date="2025-08" db="UniProtKB">
        <authorList>
            <consortium name="RefSeq"/>
        </authorList>
    </citation>
    <scope>IDENTIFICATION</scope>
    <source>
        <tissue evidence="2">Muscle</tissue>
    </source>
</reference>
<dbReference type="GeneID" id="117239771"/>
<dbReference type="AlphaFoldDB" id="A0A6J3LA23"/>
<protein>
    <submittedName>
        <fullName evidence="2">Uncharacterized protein LOC117239771</fullName>
    </submittedName>
</protein>
<dbReference type="Proteomes" id="UP000504631">
    <property type="component" value="Unplaced"/>
</dbReference>
<sequence length="101" mass="11740">MFLCSHNFTYQHSSTNGIRVTWKQQGGRRTYIDLKVIFVSFKFLLTGLEISCACFDFEVLKKKLKMPLYKLTYFPVTALAEPIRNLQLCSIAYVSMLECKL</sequence>
<name>A0A6J3LA23_9HYME</name>
<accession>A0A6J3LA23</accession>
<proteinExistence type="predicted"/>